<keyword evidence="1" id="KW-0175">Coiled coil</keyword>
<dbReference type="Pfam" id="PF11283">
    <property type="entry name" value="DUF3084"/>
    <property type="match status" value="1"/>
</dbReference>
<feature type="transmembrane region" description="Helical" evidence="2">
    <location>
        <begin position="44"/>
        <end position="68"/>
    </location>
</feature>
<comment type="caution">
    <text evidence="3">The sequence shown here is derived from an EMBL/GenBank/DDBJ whole genome shotgun (WGS) entry which is preliminary data.</text>
</comment>
<dbReference type="EMBL" id="MEUI01000015">
    <property type="protein sequence ID" value="OGC34485.1"/>
    <property type="molecule type" value="Genomic_DNA"/>
</dbReference>
<gene>
    <name evidence="3" type="ORF">A2462_04270</name>
</gene>
<dbReference type="InterPro" id="IPR021435">
    <property type="entry name" value="DUF3084"/>
</dbReference>
<sequence>MISFGLSTILLLLIVAGVIAYVGDNLGRSIGRKRISLFKMRPRHTAIAFTVVTGALIAFLTLTLLLIISTDARTALFGLEKLKTELKQTHLELNQKISEKDQIDLALRKAGLEIRSLEQTKKKLNEQVNIAQHADLLFKAGDTIVTSLINAGPEQAKLELGLKQILSAADAYIRGLGIESSQQLLFISPQNFGLTVKTLQLSQEQQIIKVIANKNTIWGDPVEVYFETLTNKLIYKAKQPVAQIEIKPGLSQPEIEQKIKAFLAHLNNLGKAAGIAPDTKGSVGSISYSNIFSLAEKIAGTKTSVIVQAVAKDNIYTIGPLEIDLKIKP</sequence>
<evidence type="ECO:0000256" key="2">
    <source>
        <dbReference type="SAM" id="Phobius"/>
    </source>
</evidence>
<dbReference type="Proteomes" id="UP000177309">
    <property type="component" value="Unassembled WGS sequence"/>
</dbReference>
<evidence type="ECO:0000313" key="3">
    <source>
        <dbReference type="EMBL" id="OGC34485.1"/>
    </source>
</evidence>
<reference evidence="3 4" key="1">
    <citation type="journal article" date="2016" name="Nat. Commun.">
        <title>Thousands of microbial genomes shed light on interconnected biogeochemical processes in an aquifer system.</title>
        <authorList>
            <person name="Anantharaman K."/>
            <person name="Brown C.T."/>
            <person name="Hug L.A."/>
            <person name="Sharon I."/>
            <person name="Castelle C.J."/>
            <person name="Probst A.J."/>
            <person name="Thomas B.C."/>
            <person name="Singh A."/>
            <person name="Wilkins M.J."/>
            <person name="Karaoz U."/>
            <person name="Brodie E.L."/>
            <person name="Williams K.H."/>
            <person name="Hubbard S.S."/>
            <person name="Banfield J.F."/>
        </authorList>
    </citation>
    <scope>NUCLEOTIDE SEQUENCE [LARGE SCALE GENOMIC DNA]</scope>
</reference>
<feature type="coiled-coil region" evidence="1">
    <location>
        <begin position="79"/>
        <end position="134"/>
    </location>
</feature>
<proteinExistence type="predicted"/>
<evidence type="ECO:0000256" key="1">
    <source>
        <dbReference type="SAM" id="Coils"/>
    </source>
</evidence>
<name>A0A1F4TP50_UNCSA</name>
<keyword evidence="2" id="KW-0472">Membrane</keyword>
<accession>A0A1F4TP50</accession>
<protein>
    <recommendedName>
        <fullName evidence="5">DUF3084 domain-containing protein</fullName>
    </recommendedName>
</protein>
<keyword evidence="2" id="KW-1133">Transmembrane helix</keyword>
<keyword evidence="2" id="KW-0812">Transmembrane</keyword>
<evidence type="ECO:0000313" key="4">
    <source>
        <dbReference type="Proteomes" id="UP000177309"/>
    </source>
</evidence>
<dbReference type="AlphaFoldDB" id="A0A1F4TP50"/>
<evidence type="ECO:0008006" key="5">
    <source>
        <dbReference type="Google" id="ProtNLM"/>
    </source>
</evidence>
<organism evidence="3 4">
    <name type="scientific">candidate division WOR-1 bacterium RIFOXYC2_FULL_41_25</name>
    <dbReference type="NCBI Taxonomy" id="1802586"/>
    <lineage>
        <taxon>Bacteria</taxon>
        <taxon>Bacillati</taxon>
        <taxon>Saganbacteria</taxon>
    </lineage>
</organism>